<proteinExistence type="predicted"/>
<name>A0A6A4SXW5_SCOMX</name>
<dbReference type="Proteomes" id="UP000438429">
    <property type="component" value="Unassembled WGS sequence"/>
</dbReference>
<sequence length="104" mass="11706">MHNADVDAKSVKKKINFWSALLSAARRRKEKESITTASRKVVASDMPVIRDQGVSVRHINEKEKMDMAQKISQCDKHNYRNALNSGGQSAQWSLEVRDVTGGHK</sequence>
<gene>
    <name evidence="1" type="ORF">F2P81_010463</name>
</gene>
<accession>A0A6A4SXW5</accession>
<dbReference type="AlphaFoldDB" id="A0A6A4SXW5"/>
<dbReference type="EMBL" id="VEVO01000009">
    <property type="protein sequence ID" value="KAF0037589.1"/>
    <property type="molecule type" value="Genomic_DNA"/>
</dbReference>
<organism evidence="1 2">
    <name type="scientific">Scophthalmus maximus</name>
    <name type="common">Turbot</name>
    <name type="synonym">Psetta maxima</name>
    <dbReference type="NCBI Taxonomy" id="52904"/>
    <lineage>
        <taxon>Eukaryota</taxon>
        <taxon>Metazoa</taxon>
        <taxon>Chordata</taxon>
        <taxon>Craniata</taxon>
        <taxon>Vertebrata</taxon>
        <taxon>Euteleostomi</taxon>
        <taxon>Actinopterygii</taxon>
        <taxon>Neopterygii</taxon>
        <taxon>Teleostei</taxon>
        <taxon>Neoteleostei</taxon>
        <taxon>Acanthomorphata</taxon>
        <taxon>Carangaria</taxon>
        <taxon>Pleuronectiformes</taxon>
        <taxon>Pleuronectoidei</taxon>
        <taxon>Scophthalmidae</taxon>
        <taxon>Scophthalmus</taxon>
    </lineage>
</organism>
<comment type="caution">
    <text evidence="1">The sequence shown here is derived from an EMBL/GenBank/DDBJ whole genome shotgun (WGS) entry which is preliminary data.</text>
</comment>
<evidence type="ECO:0000313" key="2">
    <source>
        <dbReference type="Proteomes" id="UP000438429"/>
    </source>
</evidence>
<reference evidence="1 2" key="1">
    <citation type="submission" date="2019-06" db="EMBL/GenBank/DDBJ databases">
        <title>Draft genomes of female and male turbot (Scophthalmus maximus).</title>
        <authorList>
            <person name="Xu H."/>
            <person name="Xu X.-W."/>
            <person name="Shao C."/>
            <person name="Chen S."/>
        </authorList>
    </citation>
    <scope>NUCLEOTIDE SEQUENCE [LARGE SCALE GENOMIC DNA]</scope>
    <source>
        <strain evidence="1">Ysfricsl-2016a</strain>
        <tissue evidence="1">Blood</tissue>
    </source>
</reference>
<protein>
    <submittedName>
        <fullName evidence="1">Uncharacterized protein</fullName>
    </submittedName>
</protein>
<evidence type="ECO:0000313" key="1">
    <source>
        <dbReference type="EMBL" id="KAF0037589.1"/>
    </source>
</evidence>